<feature type="region of interest" description="Disordered" evidence="1">
    <location>
        <begin position="51"/>
        <end position="113"/>
    </location>
</feature>
<protein>
    <submittedName>
        <fullName evidence="2">Uncharacterized protein</fullName>
    </submittedName>
</protein>
<sequence length="175" mass="18734">MGEPARPLHLFICLAAGGGRSGRERLCRIMGALTPYYFIPLADIAPRFWGQGQRQRPFPPRPPPPPERLGDTLERGRGGCSANPSKERPSPSVSARLLSVGDPPPPRVTPLPRLDTDLHLRRTAHLTAACRAARLKHSVKSSGPAPETGVREMAVSGKAGTLALFKALMPIGIAS</sequence>
<evidence type="ECO:0000313" key="3">
    <source>
        <dbReference type="Proteomes" id="UP001152622"/>
    </source>
</evidence>
<reference evidence="2" key="1">
    <citation type="journal article" date="2023" name="Science">
        <title>Genome structures resolve the early diversification of teleost fishes.</title>
        <authorList>
            <person name="Parey E."/>
            <person name="Louis A."/>
            <person name="Montfort J."/>
            <person name="Bouchez O."/>
            <person name="Roques C."/>
            <person name="Iampietro C."/>
            <person name="Lluch J."/>
            <person name="Castinel A."/>
            <person name="Donnadieu C."/>
            <person name="Desvignes T."/>
            <person name="Floi Bucao C."/>
            <person name="Jouanno E."/>
            <person name="Wen M."/>
            <person name="Mejri S."/>
            <person name="Dirks R."/>
            <person name="Jansen H."/>
            <person name="Henkel C."/>
            <person name="Chen W.J."/>
            <person name="Zahm M."/>
            <person name="Cabau C."/>
            <person name="Klopp C."/>
            <person name="Thompson A.W."/>
            <person name="Robinson-Rechavi M."/>
            <person name="Braasch I."/>
            <person name="Lecointre G."/>
            <person name="Bobe J."/>
            <person name="Postlethwait J.H."/>
            <person name="Berthelot C."/>
            <person name="Roest Crollius H."/>
            <person name="Guiguen Y."/>
        </authorList>
    </citation>
    <scope>NUCLEOTIDE SEQUENCE</scope>
    <source>
        <strain evidence="2">WJC10195</strain>
    </source>
</reference>
<gene>
    <name evidence="2" type="ORF">SKAU_G00125270</name>
</gene>
<proteinExistence type="predicted"/>
<accession>A0A9Q1J2F6</accession>
<feature type="compositionally biased region" description="Pro residues" evidence="1">
    <location>
        <begin position="57"/>
        <end position="67"/>
    </location>
</feature>
<dbReference type="EMBL" id="JAINUF010000004">
    <property type="protein sequence ID" value="KAJ8363696.1"/>
    <property type="molecule type" value="Genomic_DNA"/>
</dbReference>
<dbReference type="AlphaFoldDB" id="A0A9Q1J2F6"/>
<evidence type="ECO:0000313" key="2">
    <source>
        <dbReference type="EMBL" id="KAJ8363696.1"/>
    </source>
</evidence>
<comment type="caution">
    <text evidence="2">The sequence shown here is derived from an EMBL/GenBank/DDBJ whole genome shotgun (WGS) entry which is preliminary data.</text>
</comment>
<keyword evidence="3" id="KW-1185">Reference proteome</keyword>
<name>A0A9Q1J2F6_SYNKA</name>
<feature type="compositionally biased region" description="Basic and acidic residues" evidence="1">
    <location>
        <begin position="68"/>
        <end position="77"/>
    </location>
</feature>
<evidence type="ECO:0000256" key="1">
    <source>
        <dbReference type="SAM" id="MobiDB-lite"/>
    </source>
</evidence>
<dbReference type="Proteomes" id="UP001152622">
    <property type="component" value="Chromosome 4"/>
</dbReference>
<organism evidence="2 3">
    <name type="scientific">Synaphobranchus kaupii</name>
    <name type="common">Kaup's arrowtooth eel</name>
    <dbReference type="NCBI Taxonomy" id="118154"/>
    <lineage>
        <taxon>Eukaryota</taxon>
        <taxon>Metazoa</taxon>
        <taxon>Chordata</taxon>
        <taxon>Craniata</taxon>
        <taxon>Vertebrata</taxon>
        <taxon>Euteleostomi</taxon>
        <taxon>Actinopterygii</taxon>
        <taxon>Neopterygii</taxon>
        <taxon>Teleostei</taxon>
        <taxon>Anguilliformes</taxon>
        <taxon>Synaphobranchidae</taxon>
        <taxon>Synaphobranchus</taxon>
    </lineage>
</organism>